<feature type="region of interest" description="Disordered" evidence="3">
    <location>
        <begin position="1"/>
        <end position="85"/>
    </location>
</feature>
<evidence type="ECO:0000313" key="5">
    <source>
        <dbReference type="EMBL" id="EFM09077.1"/>
    </source>
</evidence>
<sequence>MSNPKDERSLQPDTGAPPGSSEPAPGQQPPQGEQAQTQQAAGSTVNSATGAANSTAGGAAAPAPAPPSAPAGNGIQAQPTPSVQQVLDHQRELLAKPIAGKLAADIDVMRQIYSDCSDVIIHEFDVREGPAVAVIYLDGLCDTKEIDLHILNPLQHTGTSGAADKGAIVKCVTLSSMLEVSSMQDATDKIGYGNVLLFINGETSALVYSLMHLTLRSIEEPQAETVVRGPREGFVENIQTNISLLRRRIHSPAMKMKSVYIGRYTKTATVIAYIEGITDPNLVKEMEQRLSVIDIDGFMDSSHIEEWVEDNPFSPFPQLMSTERPDVVTAHLLEGKIVVFTDGSPVALIAPALLMSMMQSPEDFYQRSLVATFIRWLRMLFSFITVFGPSLYVAVLSYHQEMIPTTLLLTIARSREQIPFPALVEALLMEITFEALREAGIRLPRQVGSAVSIVGALVIGQAAIAAGIVSSPMVMVVAVTAVSSFLIPNYALGIAIRFIRFPIMLCAGFLGLYGIVLAALVILLHLMTLRSFGVPYLSPIAPVQSSQFKDTLIRANRWHMKTRPHLTGSFFNRIRSRADLYKSRRNY</sequence>
<dbReference type="InterPro" id="IPR050768">
    <property type="entry name" value="UPF0353/GerABKA_families"/>
</dbReference>
<proteinExistence type="inferred from homology"/>
<gene>
    <name evidence="5" type="ORF">PaecuDRAFT_4080</name>
</gene>
<dbReference type="PANTHER" id="PTHR22550:SF5">
    <property type="entry name" value="LEUCINE ZIPPER PROTEIN 4"/>
    <property type="match status" value="1"/>
</dbReference>
<dbReference type="InterPro" id="IPR004995">
    <property type="entry name" value="Spore_Ger"/>
</dbReference>
<evidence type="ECO:0000256" key="4">
    <source>
        <dbReference type="SAM" id="Phobius"/>
    </source>
</evidence>
<keyword evidence="6" id="KW-1185">Reference proteome</keyword>
<feature type="compositionally biased region" description="Polar residues" evidence="3">
    <location>
        <begin position="75"/>
        <end position="85"/>
    </location>
</feature>
<dbReference type="PANTHER" id="PTHR22550">
    <property type="entry name" value="SPORE GERMINATION PROTEIN"/>
    <property type="match status" value="1"/>
</dbReference>
<dbReference type="AlphaFoldDB" id="E0IEI9"/>
<comment type="similarity">
    <text evidence="1">Belongs to the GerABKA family.</text>
</comment>
<keyword evidence="4" id="KW-1133">Transmembrane helix</keyword>
<reference evidence="5 6" key="1">
    <citation type="submission" date="2010-07" db="EMBL/GenBank/DDBJ databases">
        <title>The draft genome of Paenibacillus curdlanolyticus YK9.</title>
        <authorList>
            <consortium name="US DOE Joint Genome Institute (JGI-PGF)"/>
            <person name="Lucas S."/>
            <person name="Copeland A."/>
            <person name="Lapidus A."/>
            <person name="Cheng J.-F."/>
            <person name="Bruce D."/>
            <person name="Goodwin L."/>
            <person name="Pitluck S."/>
            <person name="Land M.L."/>
            <person name="Hauser L."/>
            <person name="Chang Y.-J."/>
            <person name="Jeffries C."/>
            <person name="Anderson I.J."/>
            <person name="Johnson E."/>
            <person name="Loganathan U."/>
            <person name="Mulhopadhyay B."/>
            <person name="Kyrpides N."/>
            <person name="Woyke T.J."/>
        </authorList>
    </citation>
    <scope>NUCLEOTIDE SEQUENCE [LARGE SCALE GENOMIC DNA]</scope>
    <source>
        <strain evidence="5 6">YK9</strain>
    </source>
</reference>
<dbReference type="RefSeq" id="WP_006040063.1">
    <property type="nucleotide sequence ID" value="NZ_AEDD01000012.1"/>
</dbReference>
<evidence type="ECO:0000256" key="1">
    <source>
        <dbReference type="ARBA" id="ARBA00005278"/>
    </source>
</evidence>
<name>E0IEI9_9BACL</name>
<dbReference type="eggNOG" id="COG0697">
    <property type="taxonomic scope" value="Bacteria"/>
</dbReference>
<feature type="transmembrane region" description="Helical" evidence="4">
    <location>
        <begin position="448"/>
        <end position="469"/>
    </location>
</feature>
<organism evidence="5 6">
    <name type="scientific">Paenibacillus curdlanolyticus YK9</name>
    <dbReference type="NCBI Taxonomy" id="717606"/>
    <lineage>
        <taxon>Bacteria</taxon>
        <taxon>Bacillati</taxon>
        <taxon>Bacillota</taxon>
        <taxon>Bacilli</taxon>
        <taxon>Bacillales</taxon>
        <taxon>Paenibacillaceae</taxon>
        <taxon>Paenibacillus</taxon>
    </lineage>
</organism>
<feature type="compositionally biased region" description="Low complexity" evidence="3">
    <location>
        <begin position="14"/>
        <end position="62"/>
    </location>
</feature>
<keyword evidence="2 4" id="KW-0472">Membrane</keyword>
<dbReference type="GO" id="GO:0009847">
    <property type="term" value="P:spore germination"/>
    <property type="evidence" value="ECO:0007669"/>
    <property type="project" value="InterPro"/>
</dbReference>
<feature type="transmembrane region" description="Helical" evidence="4">
    <location>
        <begin position="503"/>
        <end position="527"/>
    </location>
</feature>
<protein>
    <submittedName>
        <fullName evidence="5">GerA spore germination protein</fullName>
    </submittedName>
</protein>
<dbReference type="Pfam" id="PF03323">
    <property type="entry name" value="GerA"/>
    <property type="match status" value="1"/>
</dbReference>
<feature type="transmembrane region" description="Helical" evidence="4">
    <location>
        <begin position="376"/>
        <end position="398"/>
    </location>
</feature>
<feature type="compositionally biased region" description="Basic and acidic residues" evidence="3">
    <location>
        <begin position="1"/>
        <end position="10"/>
    </location>
</feature>
<dbReference type="STRING" id="717606.PaecuDRAFT_4080"/>
<evidence type="ECO:0000256" key="3">
    <source>
        <dbReference type="SAM" id="MobiDB-lite"/>
    </source>
</evidence>
<dbReference type="GO" id="GO:0016020">
    <property type="term" value="C:membrane"/>
    <property type="evidence" value="ECO:0007669"/>
    <property type="project" value="InterPro"/>
</dbReference>
<evidence type="ECO:0000313" key="6">
    <source>
        <dbReference type="Proteomes" id="UP000005387"/>
    </source>
</evidence>
<dbReference type="Proteomes" id="UP000005387">
    <property type="component" value="Unassembled WGS sequence"/>
</dbReference>
<evidence type="ECO:0000256" key="2">
    <source>
        <dbReference type="ARBA" id="ARBA00023136"/>
    </source>
</evidence>
<accession>E0IEI9</accession>
<dbReference type="EMBL" id="AEDD01000012">
    <property type="protein sequence ID" value="EFM09077.1"/>
    <property type="molecule type" value="Genomic_DNA"/>
</dbReference>
<feature type="transmembrane region" description="Helical" evidence="4">
    <location>
        <begin position="475"/>
        <end position="496"/>
    </location>
</feature>
<keyword evidence="4" id="KW-0812">Transmembrane</keyword>